<proteinExistence type="predicted"/>
<reference evidence="2" key="1">
    <citation type="submission" date="2017-03" db="EMBL/GenBank/DDBJ databases">
        <authorList>
            <person name="Safronova V.I."/>
            <person name="Sazanova A.L."/>
            <person name="Chirak E.R."/>
        </authorList>
    </citation>
    <scope>NUCLEOTIDE SEQUENCE [LARGE SCALE GENOMIC DNA]</scope>
    <source>
        <strain evidence="2">Ach-343</strain>
    </source>
</reference>
<evidence type="ECO:0008006" key="3">
    <source>
        <dbReference type="Google" id="ProtNLM"/>
    </source>
</evidence>
<dbReference type="InterPro" id="IPR007410">
    <property type="entry name" value="LpqE-like"/>
</dbReference>
<dbReference type="RefSeq" id="WP_111548837.1">
    <property type="nucleotide sequence ID" value="NZ_JBHLYT010000044.1"/>
</dbReference>
<dbReference type="OrthoDB" id="9796962at2"/>
<keyword evidence="2" id="KW-1185">Reference proteome</keyword>
<dbReference type="SUPFAM" id="SSF110087">
    <property type="entry name" value="DR1885-like metal-binding protein"/>
    <property type="match status" value="1"/>
</dbReference>
<organism evidence="1 2">
    <name type="scientific">Mesorhizobium kowhaii</name>
    <dbReference type="NCBI Taxonomy" id="1300272"/>
    <lineage>
        <taxon>Bacteria</taxon>
        <taxon>Pseudomonadati</taxon>
        <taxon>Pseudomonadota</taxon>
        <taxon>Alphaproteobacteria</taxon>
        <taxon>Hyphomicrobiales</taxon>
        <taxon>Phyllobacteriaceae</taxon>
        <taxon>Mesorhizobium</taxon>
    </lineage>
</organism>
<accession>A0A2W7BW80</accession>
<evidence type="ECO:0000313" key="1">
    <source>
        <dbReference type="EMBL" id="PZV33778.1"/>
    </source>
</evidence>
<evidence type="ECO:0000313" key="2">
    <source>
        <dbReference type="Proteomes" id="UP000248616"/>
    </source>
</evidence>
<name>A0A2W7BW80_9HYPH</name>
<dbReference type="EMBL" id="MZXV01000080">
    <property type="protein sequence ID" value="PZV33778.1"/>
    <property type="molecule type" value="Genomic_DNA"/>
</dbReference>
<dbReference type="AlphaFoldDB" id="A0A2W7BW80"/>
<dbReference type="Pfam" id="PF04314">
    <property type="entry name" value="PCuAC"/>
    <property type="match status" value="1"/>
</dbReference>
<protein>
    <recommendedName>
        <fullName evidence="3">Copper chaperone PCu(A)C</fullName>
    </recommendedName>
</protein>
<gene>
    <name evidence="1" type="ORF">B5V02_36415</name>
</gene>
<dbReference type="InterPro" id="IPR036182">
    <property type="entry name" value="PCuAC_sf"/>
</dbReference>
<dbReference type="Gene3D" id="2.60.40.1890">
    <property type="entry name" value="PCu(A)C copper chaperone"/>
    <property type="match status" value="1"/>
</dbReference>
<comment type="caution">
    <text evidence="1">The sequence shown here is derived from an EMBL/GenBank/DDBJ whole genome shotgun (WGS) entry which is preliminary data.</text>
</comment>
<dbReference type="InterPro" id="IPR058248">
    <property type="entry name" value="Lxx211020-like"/>
</dbReference>
<sequence>MSQFFRTAARPMLGSIRRSFEARLELFFDAIPDGKPFHTFPGIALAVLALALLFASAQTGFAHEFKIGDLEIGHPWSRATPTGAKVAGGYFTITNKGGTSDRLLSISSDVSDKAELHEMGVKDGVMTMRPVAGGLEIPAGGKVALAPGGYHLMFIGLKRQPKQGEKFSATLTFEKAGTVSVDFAVEGMGGGMDDHAD</sequence>
<dbReference type="Proteomes" id="UP000248616">
    <property type="component" value="Unassembled WGS sequence"/>
</dbReference>
<dbReference type="PANTHER" id="PTHR36302">
    <property type="entry name" value="BLR7088 PROTEIN"/>
    <property type="match status" value="1"/>
</dbReference>
<dbReference type="PANTHER" id="PTHR36302:SF1">
    <property type="entry name" value="COPPER CHAPERONE PCU(A)C"/>
    <property type="match status" value="1"/>
</dbReference>